<accession>A0AA86UFR3</accession>
<evidence type="ECO:0000313" key="4">
    <source>
        <dbReference type="Proteomes" id="UP001642409"/>
    </source>
</evidence>
<reference evidence="2" key="1">
    <citation type="submission" date="2023-06" db="EMBL/GenBank/DDBJ databases">
        <authorList>
            <person name="Kurt Z."/>
        </authorList>
    </citation>
    <scope>NUCLEOTIDE SEQUENCE</scope>
</reference>
<reference evidence="3 4" key="2">
    <citation type="submission" date="2024-07" db="EMBL/GenBank/DDBJ databases">
        <authorList>
            <person name="Akdeniz Z."/>
        </authorList>
    </citation>
    <scope>NUCLEOTIDE SEQUENCE [LARGE SCALE GENOMIC DNA]</scope>
</reference>
<dbReference type="AlphaFoldDB" id="A0AA86UFR3"/>
<evidence type="ECO:0000256" key="1">
    <source>
        <dbReference type="SAM" id="Phobius"/>
    </source>
</evidence>
<gene>
    <name evidence="3" type="ORF">HINF_LOCUS34301</name>
    <name evidence="2" type="ORF">HINF_LOCUS37741</name>
</gene>
<comment type="caution">
    <text evidence="2">The sequence shown here is derived from an EMBL/GenBank/DDBJ whole genome shotgun (WGS) entry which is preliminary data.</text>
</comment>
<organism evidence="2">
    <name type="scientific">Hexamita inflata</name>
    <dbReference type="NCBI Taxonomy" id="28002"/>
    <lineage>
        <taxon>Eukaryota</taxon>
        <taxon>Metamonada</taxon>
        <taxon>Diplomonadida</taxon>
        <taxon>Hexamitidae</taxon>
        <taxon>Hexamitinae</taxon>
        <taxon>Hexamita</taxon>
    </lineage>
</organism>
<dbReference type="Proteomes" id="UP001642409">
    <property type="component" value="Unassembled WGS sequence"/>
</dbReference>
<evidence type="ECO:0000313" key="2">
    <source>
        <dbReference type="EMBL" id="CAI9950096.1"/>
    </source>
</evidence>
<feature type="transmembrane region" description="Helical" evidence="1">
    <location>
        <begin position="77"/>
        <end position="96"/>
    </location>
</feature>
<evidence type="ECO:0000313" key="3">
    <source>
        <dbReference type="EMBL" id="CAL6032053.1"/>
    </source>
</evidence>
<dbReference type="EMBL" id="CATOUU010000806">
    <property type="protein sequence ID" value="CAI9950096.1"/>
    <property type="molecule type" value="Genomic_DNA"/>
</dbReference>
<protein>
    <submittedName>
        <fullName evidence="3">Hypothetical_protein</fullName>
    </submittedName>
</protein>
<keyword evidence="1" id="KW-0472">Membrane</keyword>
<sequence length="121" mass="13678">MPMKLPEKVIESIVQLDIIQLSISTVLFETPMIPPVLYKCMELLLFITLLFIEQLIIVKFNCEYPTKPAEAQFTEFMIVYSTLQFMIIAISAFPIIPAAPAPLIFFDVKPHSSSADIPLCI</sequence>
<name>A0AA86UFR3_9EUKA</name>
<keyword evidence="4" id="KW-1185">Reference proteome</keyword>
<keyword evidence="1" id="KW-0812">Transmembrane</keyword>
<proteinExistence type="predicted"/>
<dbReference type="EMBL" id="CAXDID020000121">
    <property type="protein sequence ID" value="CAL6032053.1"/>
    <property type="molecule type" value="Genomic_DNA"/>
</dbReference>
<keyword evidence="1" id="KW-1133">Transmembrane helix</keyword>